<protein>
    <submittedName>
        <fullName evidence="1">Uncharacterized protein</fullName>
    </submittedName>
</protein>
<dbReference type="EMBL" id="BK014700">
    <property type="protein sequence ID" value="DAD68343.1"/>
    <property type="molecule type" value="Genomic_DNA"/>
</dbReference>
<evidence type="ECO:0000313" key="1">
    <source>
        <dbReference type="EMBL" id="DAD68343.1"/>
    </source>
</evidence>
<proteinExistence type="predicted"/>
<organism evidence="1">
    <name type="scientific">Myoviridae sp. ctBDS4</name>
    <dbReference type="NCBI Taxonomy" id="2823537"/>
    <lineage>
        <taxon>Viruses</taxon>
        <taxon>Duplodnaviria</taxon>
        <taxon>Heunggongvirae</taxon>
        <taxon>Uroviricota</taxon>
        <taxon>Caudoviricetes</taxon>
    </lineage>
</organism>
<reference evidence="1" key="1">
    <citation type="journal article" date="2021" name="Proc. Natl. Acad. Sci. U.S.A.">
        <title>A Catalog of Tens of Thousands of Viruses from Human Metagenomes Reveals Hidden Associations with Chronic Diseases.</title>
        <authorList>
            <person name="Tisza M.J."/>
            <person name="Buck C.B."/>
        </authorList>
    </citation>
    <scope>NUCLEOTIDE SEQUENCE</scope>
    <source>
        <strain evidence="1">CtBDS4</strain>
    </source>
</reference>
<accession>A0A8S5LEH9</accession>
<name>A0A8S5LEH9_9CAUD</name>
<sequence>MIISTNTNLDKCCSGCDEDKKSIQIGFQNGTCLFGTPAINIPLCQSLLSLPEGTDISGGTSTLSLGPGEYKTLSLCDTGNIQVIQVPTGMSVYWRYKIPKIEYPCSPKNKTFDYLFKIVSITNILSDFPKVTLQLTLTHKNAEDGTVEEEIGMFDVIGKKIGKGLVKIESNFNHSYKNRVFNFTLSGLQLLFVPDSLKDKISKIKDIPEYLLPLDDTKEYLVEYYLDIKTLQREKDTEILQEIIKILDAEVPGLSEFDSLGKVPKFDLVKVQISGDVRATTVSISESTVEYQISDYFFEASPMILLQSRDLFYEIELYNPMNVKLPVTVFHLKIREKDKEDENKNIVAKKISHVFGTIIDYMGN</sequence>